<feature type="region of interest" description="Disordered" evidence="1">
    <location>
        <begin position="1"/>
        <end position="28"/>
    </location>
</feature>
<name>A0A2P8DJQ4_9ACTN</name>
<evidence type="ECO:0000256" key="1">
    <source>
        <dbReference type="SAM" id="MobiDB-lite"/>
    </source>
</evidence>
<keyword evidence="2" id="KW-0812">Transmembrane</keyword>
<reference evidence="3 4" key="1">
    <citation type="submission" date="2018-03" db="EMBL/GenBank/DDBJ databases">
        <title>Genomic Encyclopedia of Archaeal and Bacterial Type Strains, Phase II (KMG-II): from individual species to whole genera.</title>
        <authorList>
            <person name="Goeker M."/>
        </authorList>
    </citation>
    <scope>NUCLEOTIDE SEQUENCE [LARGE SCALE GENOMIC DNA]</scope>
    <source>
        <strain evidence="3 4">DSM 45312</strain>
    </source>
</reference>
<feature type="transmembrane region" description="Helical" evidence="2">
    <location>
        <begin position="34"/>
        <end position="55"/>
    </location>
</feature>
<dbReference type="EMBL" id="PYGA01000008">
    <property type="protein sequence ID" value="PSK97431.1"/>
    <property type="molecule type" value="Genomic_DNA"/>
</dbReference>
<feature type="region of interest" description="Disordered" evidence="1">
    <location>
        <begin position="348"/>
        <end position="374"/>
    </location>
</feature>
<dbReference type="RefSeq" id="WP_106583314.1">
    <property type="nucleotide sequence ID" value="NZ_PYGA01000008.1"/>
</dbReference>
<dbReference type="OrthoDB" id="3455227at2"/>
<gene>
    <name evidence="3" type="ORF">CLV63_108151</name>
</gene>
<keyword evidence="4" id="KW-1185">Reference proteome</keyword>
<dbReference type="Proteomes" id="UP000240542">
    <property type="component" value="Unassembled WGS sequence"/>
</dbReference>
<feature type="region of interest" description="Disordered" evidence="1">
    <location>
        <begin position="389"/>
        <end position="441"/>
    </location>
</feature>
<keyword evidence="2" id="KW-0472">Membrane</keyword>
<sequence length="516" mass="55381">MLSPRRPGSARLQHSPGGTATDRGTRRADRGAGAVEYSSIIILVAAIFAGIVVVIPPGISNPVDDALCRLLSIFGDAECAKKEERDYAPDYCVRNAESQHGGFSVDIGFVTIGKDYRYAKETLSDGSVIVTFEPKTILGAVGGAGVQIGKKSAAGIEAAVEGRASGSYTPGETHIFKNEKEYKDFEDQLKGDYKDEIAKDLSPGYRFGRWALDKTGVVDDPDPRKPEIESHQVALSANLDAGLGANLGEPASKGRHAKPENKEAQPKWNLNLGVDGSVQTEGSAELAFWRNEPGNTKTATTYEWSGEGSLGANVGPKRYEEALRWKGGTRIMRNQDGSLKNIRYTTVMGKSSTDGTGGEGRRGDNSGGGMNKDVDETATTQSIQLNFETPEEQEAGEALLRDRGLLPPTNALTSLANPEMDDKEGGTLNKKPGPDAPPWEQVMYDKGTAWQYESDVQKDETELGAKAKLGLSVGADVSWGIDRRHTSKAQILGPPGPDGNRNFIDYPPCVYEGKGN</sequence>
<feature type="region of interest" description="Disordered" evidence="1">
    <location>
        <begin position="247"/>
        <end position="266"/>
    </location>
</feature>
<evidence type="ECO:0000256" key="2">
    <source>
        <dbReference type="SAM" id="Phobius"/>
    </source>
</evidence>
<proteinExistence type="predicted"/>
<accession>A0A2P8DJQ4</accession>
<evidence type="ECO:0000313" key="3">
    <source>
        <dbReference type="EMBL" id="PSK97431.1"/>
    </source>
</evidence>
<evidence type="ECO:0000313" key="4">
    <source>
        <dbReference type="Proteomes" id="UP000240542"/>
    </source>
</evidence>
<keyword evidence="2" id="KW-1133">Transmembrane helix</keyword>
<protein>
    <submittedName>
        <fullName evidence="3">Uncharacterized protein</fullName>
    </submittedName>
</protein>
<organism evidence="3 4">
    <name type="scientific">Murinocardiopsis flavida</name>
    <dbReference type="NCBI Taxonomy" id="645275"/>
    <lineage>
        <taxon>Bacteria</taxon>
        <taxon>Bacillati</taxon>
        <taxon>Actinomycetota</taxon>
        <taxon>Actinomycetes</taxon>
        <taxon>Streptosporangiales</taxon>
        <taxon>Nocardiopsidaceae</taxon>
        <taxon>Murinocardiopsis</taxon>
    </lineage>
</organism>
<dbReference type="AlphaFoldDB" id="A0A2P8DJQ4"/>
<comment type="caution">
    <text evidence="3">The sequence shown here is derived from an EMBL/GenBank/DDBJ whole genome shotgun (WGS) entry which is preliminary data.</text>
</comment>